<evidence type="ECO:0000256" key="2">
    <source>
        <dbReference type="ARBA" id="ARBA00004401"/>
    </source>
</evidence>
<evidence type="ECO:0000256" key="3">
    <source>
        <dbReference type="ARBA" id="ARBA00009370"/>
    </source>
</evidence>
<keyword evidence="7" id="KW-1133">Transmembrane helix</keyword>
<dbReference type="eggNOG" id="COG0681">
    <property type="taxonomic scope" value="Bacteria"/>
</dbReference>
<sequence>MTPAPHETGALEFFAYLSTAQVALAALVLTIVRVFALQRYKAAVEAHKAVEDAGSFWAFIAEICESFLVAGVLVFFIIRPFFIQAFYIPTESMENTLMGHDTFDPTTGQTYAHAVHDRIFVNKLIYRFTNPKRGDVIVFRAPKAADSDDIALGKPLKENILIKRVIGIPGDTIQIKQVGPYDYVFRNGVQLNEYHNPKLPYSIKDPMDPSLNPNFKYGFKSPVHLGPGQYWVMGDNRNYSFDSRYWGVVTRNRIIGKAFFIFWPLNRIGFIH</sequence>
<feature type="transmembrane region" description="Helical" evidence="7">
    <location>
        <begin position="13"/>
        <end position="36"/>
    </location>
</feature>
<comment type="subcellular location">
    <subcellularLocation>
        <location evidence="2">Cell membrane</location>
        <topology evidence="2">Single-pass type II membrane protein</topology>
    </subcellularLocation>
    <subcellularLocation>
        <location evidence="7">Membrane</location>
        <topology evidence="7">Single-pass type II membrane protein</topology>
    </subcellularLocation>
</comment>
<evidence type="ECO:0000256" key="7">
    <source>
        <dbReference type="RuleBase" id="RU362042"/>
    </source>
</evidence>
<feature type="transmembrane region" description="Helical" evidence="7">
    <location>
        <begin position="56"/>
        <end position="78"/>
    </location>
</feature>
<dbReference type="PRINTS" id="PR00727">
    <property type="entry name" value="LEADERPTASE"/>
</dbReference>
<name>S0EXQ3_CHTCT</name>
<comment type="caution">
    <text evidence="7">Lacks conserved residue(s) required for the propagation of feature annotation.</text>
</comment>
<dbReference type="STRING" id="454171.CP488_01413"/>
<dbReference type="InterPro" id="IPR019758">
    <property type="entry name" value="Pept_S26A_signal_pept_1_CS"/>
</dbReference>
<dbReference type="EMBL" id="HF951689">
    <property type="protein sequence ID" value="CCW36468.1"/>
    <property type="molecule type" value="Genomic_DNA"/>
</dbReference>
<protein>
    <recommendedName>
        <fullName evidence="4 7">Signal peptidase I</fullName>
        <ecNumber evidence="4 7">3.4.21.89</ecNumber>
    </recommendedName>
</protein>
<keyword evidence="10" id="KW-1185">Reference proteome</keyword>
<dbReference type="InterPro" id="IPR036286">
    <property type="entry name" value="LexA/Signal_pep-like_sf"/>
</dbReference>
<dbReference type="RefSeq" id="WP_016483977.1">
    <property type="nucleotide sequence ID" value="NC_021487.1"/>
</dbReference>
<evidence type="ECO:0000256" key="5">
    <source>
        <dbReference type="ARBA" id="ARBA00022801"/>
    </source>
</evidence>
<dbReference type="PROSITE" id="PS00760">
    <property type="entry name" value="SPASE_I_2"/>
    <property type="match status" value="1"/>
</dbReference>
<dbReference type="InterPro" id="IPR019757">
    <property type="entry name" value="Pept_S26A_signal_pept_1_Lys-AS"/>
</dbReference>
<keyword evidence="7" id="KW-0472">Membrane</keyword>
<keyword evidence="7" id="KW-0645">Protease</keyword>
<dbReference type="Proteomes" id="UP000014227">
    <property type="component" value="Chromosome I"/>
</dbReference>
<proteinExistence type="inferred from homology"/>
<organism evidence="9 10">
    <name type="scientific">Chthonomonas calidirosea (strain DSM 23976 / ICMP 18418 / T49)</name>
    <dbReference type="NCBI Taxonomy" id="1303518"/>
    <lineage>
        <taxon>Bacteria</taxon>
        <taxon>Bacillati</taxon>
        <taxon>Armatimonadota</taxon>
        <taxon>Chthonomonadia</taxon>
        <taxon>Chthonomonadales</taxon>
        <taxon>Chthonomonadaceae</taxon>
        <taxon>Chthonomonas</taxon>
    </lineage>
</organism>
<dbReference type="GO" id="GO:0006465">
    <property type="term" value="P:signal peptide processing"/>
    <property type="evidence" value="ECO:0007669"/>
    <property type="project" value="InterPro"/>
</dbReference>
<dbReference type="NCBIfam" id="TIGR02227">
    <property type="entry name" value="sigpep_I_bact"/>
    <property type="match status" value="1"/>
</dbReference>
<dbReference type="FunCoup" id="S0EXQ3">
    <property type="interactions" value="382"/>
</dbReference>
<dbReference type="GO" id="GO:0005886">
    <property type="term" value="C:plasma membrane"/>
    <property type="evidence" value="ECO:0007669"/>
    <property type="project" value="UniProtKB-SubCell"/>
</dbReference>
<dbReference type="EC" id="3.4.21.89" evidence="4 7"/>
<dbReference type="Pfam" id="PF10502">
    <property type="entry name" value="Peptidase_S26"/>
    <property type="match status" value="1"/>
</dbReference>
<feature type="active site" evidence="6">
    <location>
        <position position="92"/>
    </location>
</feature>
<evidence type="ECO:0000256" key="4">
    <source>
        <dbReference type="ARBA" id="ARBA00013208"/>
    </source>
</evidence>
<dbReference type="SUPFAM" id="SSF51306">
    <property type="entry name" value="LexA/Signal peptidase"/>
    <property type="match status" value="1"/>
</dbReference>
<reference evidence="10" key="1">
    <citation type="submission" date="2013-03" db="EMBL/GenBank/DDBJ databases">
        <title>Genome sequence of Chthonomonas calidirosea, the first sequenced genome from the Armatimonadetes phylum (formally candidate division OP10).</title>
        <authorList>
            <person name="Lee K.C.Y."/>
            <person name="Morgan X.C."/>
            <person name="Dunfield P.F."/>
            <person name="Tamas I."/>
            <person name="Houghton K.M."/>
            <person name="Vyssotski M."/>
            <person name="Ryan J.L.J."/>
            <person name="Lagutin K."/>
            <person name="McDonald I.R."/>
            <person name="Stott M.B."/>
        </authorList>
    </citation>
    <scope>NUCLEOTIDE SEQUENCE [LARGE SCALE GENOMIC DNA]</scope>
    <source>
        <strain evidence="10">DSM 23976 / ICMP 18418 / T49</strain>
    </source>
</reference>
<feature type="domain" description="Peptidase S26" evidence="8">
    <location>
        <begin position="63"/>
        <end position="263"/>
    </location>
</feature>
<dbReference type="MEROPS" id="S26.025"/>
<dbReference type="PROSITE" id="PS00761">
    <property type="entry name" value="SPASE_I_3"/>
    <property type="match status" value="1"/>
</dbReference>
<dbReference type="GO" id="GO:0004252">
    <property type="term" value="F:serine-type endopeptidase activity"/>
    <property type="evidence" value="ECO:0007669"/>
    <property type="project" value="InterPro"/>
</dbReference>
<dbReference type="InterPro" id="IPR019533">
    <property type="entry name" value="Peptidase_S26"/>
</dbReference>
<evidence type="ECO:0000256" key="1">
    <source>
        <dbReference type="ARBA" id="ARBA00000677"/>
    </source>
</evidence>
<comment type="similarity">
    <text evidence="3 7">Belongs to the peptidase S26 family.</text>
</comment>
<keyword evidence="5 7" id="KW-0378">Hydrolase</keyword>
<dbReference type="InParanoid" id="S0EXQ3"/>
<evidence type="ECO:0000313" key="9">
    <source>
        <dbReference type="EMBL" id="CCW36468.1"/>
    </source>
</evidence>
<dbReference type="KEGG" id="ccz:CCALI_02678"/>
<feature type="active site" evidence="6">
    <location>
        <position position="163"/>
    </location>
</feature>
<evidence type="ECO:0000259" key="8">
    <source>
        <dbReference type="Pfam" id="PF10502"/>
    </source>
</evidence>
<dbReference type="GO" id="GO:0009003">
    <property type="term" value="F:signal peptidase activity"/>
    <property type="evidence" value="ECO:0007669"/>
    <property type="project" value="UniProtKB-EC"/>
</dbReference>
<dbReference type="HOGENOM" id="CLU_1021952_0_0_0"/>
<keyword evidence="7" id="KW-0812">Transmembrane</keyword>
<dbReference type="PATRIC" id="fig|1303518.3.peg.2780"/>
<dbReference type="PANTHER" id="PTHR43390">
    <property type="entry name" value="SIGNAL PEPTIDASE I"/>
    <property type="match status" value="1"/>
</dbReference>
<dbReference type="OrthoDB" id="9802919at2"/>
<comment type="catalytic activity">
    <reaction evidence="1 7">
        <text>Cleavage of hydrophobic, N-terminal signal or leader sequences from secreted and periplasmic proteins.</text>
        <dbReference type="EC" id="3.4.21.89"/>
    </reaction>
</comment>
<evidence type="ECO:0000313" key="10">
    <source>
        <dbReference type="Proteomes" id="UP000014227"/>
    </source>
</evidence>
<accession>S0EXQ3</accession>
<dbReference type="CDD" id="cd06530">
    <property type="entry name" value="S26_SPase_I"/>
    <property type="match status" value="1"/>
</dbReference>
<gene>
    <name evidence="9" type="ORF">CCALI_02678</name>
</gene>
<dbReference type="Gene3D" id="2.10.109.10">
    <property type="entry name" value="Umud Fragment, subunit A"/>
    <property type="match status" value="1"/>
</dbReference>
<dbReference type="InterPro" id="IPR000223">
    <property type="entry name" value="Pept_S26A_signal_pept_1"/>
</dbReference>
<dbReference type="AlphaFoldDB" id="S0EXQ3"/>
<evidence type="ECO:0000256" key="6">
    <source>
        <dbReference type="PIRSR" id="PIRSR600223-1"/>
    </source>
</evidence>
<dbReference type="PANTHER" id="PTHR43390:SF1">
    <property type="entry name" value="CHLOROPLAST PROCESSING PEPTIDASE"/>
    <property type="match status" value="1"/>
</dbReference>